<dbReference type="SUPFAM" id="SSF81901">
    <property type="entry name" value="HCP-like"/>
    <property type="match status" value="1"/>
</dbReference>
<evidence type="ECO:0000259" key="2">
    <source>
        <dbReference type="Pfam" id="PF12770"/>
    </source>
</evidence>
<dbReference type="Gene3D" id="1.25.40.10">
    <property type="entry name" value="Tetratricopeptide repeat domain"/>
    <property type="match status" value="3"/>
</dbReference>
<accession>A0A5C3KG37</accession>
<proteinExistence type="predicted"/>
<feature type="compositionally biased region" description="Polar residues" evidence="1">
    <location>
        <begin position="510"/>
        <end position="523"/>
    </location>
</feature>
<dbReference type="InterPro" id="IPR019734">
    <property type="entry name" value="TPR_rpt"/>
</dbReference>
<protein>
    <recommendedName>
        <fullName evidence="2">CHAT domain-containing protein</fullName>
    </recommendedName>
</protein>
<dbReference type="OrthoDB" id="3261813at2759"/>
<name>A0A5C3KG37_COPMA</name>
<dbReference type="STRING" id="230819.A0A5C3KG37"/>
<dbReference type="SMART" id="SM00028">
    <property type="entry name" value="TPR"/>
    <property type="match status" value="7"/>
</dbReference>
<dbReference type="EMBL" id="ML210377">
    <property type="protein sequence ID" value="TFK18807.1"/>
    <property type="molecule type" value="Genomic_DNA"/>
</dbReference>
<evidence type="ECO:0000313" key="3">
    <source>
        <dbReference type="EMBL" id="TFK18807.1"/>
    </source>
</evidence>
<feature type="domain" description="CHAT" evidence="2">
    <location>
        <begin position="1048"/>
        <end position="1296"/>
    </location>
</feature>
<feature type="region of interest" description="Disordered" evidence="1">
    <location>
        <begin position="28"/>
        <end position="49"/>
    </location>
</feature>
<feature type="compositionally biased region" description="Basic and acidic residues" evidence="1">
    <location>
        <begin position="28"/>
        <end position="47"/>
    </location>
</feature>
<gene>
    <name evidence="3" type="ORF">FA15DRAFT_760450</name>
</gene>
<keyword evidence="4" id="KW-1185">Reference proteome</keyword>
<reference evidence="3 4" key="1">
    <citation type="journal article" date="2019" name="Nat. Ecol. Evol.">
        <title>Megaphylogeny resolves global patterns of mushroom evolution.</title>
        <authorList>
            <person name="Varga T."/>
            <person name="Krizsan K."/>
            <person name="Foldi C."/>
            <person name="Dima B."/>
            <person name="Sanchez-Garcia M."/>
            <person name="Sanchez-Ramirez S."/>
            <person name="Szollosi G.J."/>
            <person name="Szarkandi J.G."/>
            <person name="Papp V."/>
            <person name="Albert L."/>
            <person name="Andreopoulos W."/>
            <person name="Angelini C."/>
            <person name="Antonin V."/>
            <person name="Barry K.W."/>
            <person name="Bougher N.L."/>
            <person name="Buchanan P."/>
            <person name="Buyck B."/>
            <person name="Bense V."/>
            <person name="Catcheside P."/>
            <person name="Chovatia M."/>
            <person name="Cooper J."/>
            <person name="Damon W."/>
            <person name="Desjardin D."/>
            <person name="Finy P."/>
            <person name="Geml J."/>
            <person name="Haridas S."/>
            <person name="Hughes K."/>
            <person name="Justo A."/>
            <person name="Karasinski D."/>
            <person name="Kautmanova I."/>
            <person name="Kiss B."/>
            <person name="Kocsube S."/>
            <person name="Kotiranta H."/>
            <person name="LaButti K.M."/>
            <person name="Lechner B.E."/>
            <person name="Liimatainen K."/>
            <person name="Lipzen A."/>
            <person name="Lukacs Z."/>
            <person name="Mihaltcheva S."/>
            <person name="Morgado L.N."/>
            <person name="Niskanen T."/>
            <person name="Noordeloos M.E."/>
            <person name="Ohm R.A."/>
            <person name="Ortiz-Santana B."/>
            <person name="Ovrebo C."/>
            <person name="Racz N."/>
            <person name="Riley R."/>
            <person name="Savchenko A."/>
            <person name="Shiryaev A."/>
            <person name="Soop K."/>
            <person name="Spirin V."/>
            <person name="Szebenyi C."/>
            <person name="Tomsovsky M."/>
            <person name="Tulloss R.E."/>
            <person name="Uehling J."/>
            <person name="Grigoriev I.V."/>
            <person name="Vagvolgyi C."/>
            <person name="Papp T."/>
            <person name="Martin F.M."/>
            <person name="Miettinen O."/>
            <person name="Hibbett D.S."/>
            <person name="Nagy L.G."/>
        </authorList>
    </citation>
    <scope>NUCLEOTIDE SEQUENCE [LARGE SCALE GENOMIC DNA]</scope>
    <source>
        <strain evidence="3 4">CBS 121175</strain>
    </source>
</reference>
<dbReference type="PANTHER" id="PTHR19959:SF119">
    <property type="entry name" value="FUNGAL LIPASE-LIKE DOMAIN-CONTAINING PROTEIN"/>
    <property type="match status" value="1"/>
</dbReference>
<dbReference type="Pfam" id="PF12770">
    <property type="entry name" value="CHAT"/>
    <property type="match status" value="1"/>
</dbReference>
<dbReference type="InterPro" id="IPR024983">
    <property type="entry name" value="CHAT_dom"/>
</dbReference>
<evidence type="ECO:0000313" key="4">
    <source>
        <dbReference type="Proteomes" id="UP000307440"/>
    </source>
</evidence>
<organism evidence="3 4">
    <name type="scientific">Coprinopsis marcescibilis</name>
    <name type="common">Agaric fungus</name>
    <name type="synonym">Psathyrella marcescibilis</name>
    <dbReference type="NCBI Taxonomy" id="230819"/>
    <lineage>
        <taxon>Eukaryota</taxon>
        <taxon>Fungi</taxon>
        <taxon>Dikarya</taxon>
        <taxon>Basidiomycota</taxon>
        <taxon>Agaricomycotina</taxon>
        <taxon>Agaricomycetes</taxon>
        <taxon>Agaricomycetidae</taxon>
        <taxon>Agaricales</taxon>
        <taxon>Agaricineae</taxon>
        <taxon>Psathyrellaceae</taxon>
        <taxon>Coprinopsis</taxon>
    </lineage>
</organism>
<evidence type="ECO:0000256" key="1">
    <source>
        <dbReference type="SAM" id="MobiDB-lite"/>
    </source>
</evidence>
<dbReference type="PANTHER" id="PTHR19959">
    <property type="entry name" value="KINESIN LIGHT CHAIN"/>
    <property type="match status" value="1"/>
</dbReference>
<dbReference type="InterPro" id="IPR011990">
    <property type="entry name" value="TPR-like_helical_dom_sf"/>
</dbReference>
<dbReference type="SUPFAM" id="SSF48452">
    <property type="entry name" value="TPR-like"/>
    <property type="match status" value="1"/>
</dbReference>
<dbReference type="Pfam" id="PF13374">
    <property type="entry name" value="TPR_10"/>
    <property type="match status" value="1"/>
</dbReference>
<sequence length="1331" mass="147924">MVTQKELKDIDIEEAQAPVQKLELADAKEDLEDVADRSGQNEHDTTKATEATIKLTGDDVDVEGTLVCFMDLMDEAKRGMEGHALESAILLLQTEIAEEEDMELRALANCALINAFLTRFSIHGWIEDVEKCSELLNQAMRSPEIEIMVRYWKRKGTRQASEVVQSAQGLLEEYRQSMDSNSLESAICVAQESIASTTDTTPELRQLRLGMGAALVMRGVRNGVYEDILEAEKHFQATACELKRQDPWTFIAIISLNHTAWIKMAYCGQVHCMYDVNRYIVESEEEDKEALRAFTSSTQIMHGNEVQVNQAITLLYSSLSGRPAPHPRRPATLNNLALAYHNRFKMTGATPALQQALLYHREALEMRPTPHPSRFTSLLNTANALTQMYQANSDLTLLNDAIKLGRELLVSIPDHHPGRFQALNNLATSLSTQFDALGDPKDLEDSITFYKQSLAFIPSPGPTPSPLFNNLAVALYKRFTQLGQLEDLEQSIRFHQNCLDLRPPGHSDRPNSLSNLANGLSTRYKQRGNPRDLDRCMELDKEALSLTPKSHSSRPKLLSNLAYGHSLRFNSRGDLQDLDDARELLLQALGLLEKSHSERFTSLTHLANVFLRRYEQARRSDDLEKSISLHEEALLLAPSPNPQRCLTLNSLAMSLSAKAKHTADSKHLDKGVDLLREALLLAPEPHPERSATLNNLGTLLFSRSKLNDDAKDLTESLERHRDGLKLRPRPHSARGNSLHNLAIALEASFRRTNNPQHLKEALDVSEEAAKYEPSSLLDRLSSAANWAELCWKNDPSLALSAYRYAMDLLPLLASLDVNQSRRHWALIRTKHLPTNAARCAVELGDLEAAVVFFSNGRSIFWNQLLQLRAPADQIEMVDPVLAEEFRTICRKIEISSGDITTNPAQGSVNISDNPLSTQWNDIVDKIRQVPGFDTFLRPPSFESIKDAAKDGPVIFLNPYTTLKYGCDALILNPGGSVLHVALPAFGSTHDDNPNSLPAEMAAAAMRLGQGHFPNEDTLGNLQEVIATRKPVRQPLPDRTLNDEFSMILRLLWNTIVKPVVEALGLTKTDNPLRLWWCPGGVLSYVPIHAAGVYDDEGVESLSDYAISSYCYSPLDLTRPPNDIAAPFSMLAVMEPEGTKEGSALPMTMEELERIAKHMPASANLLRCVGSKEKPTTLEQVLEGIRESSFVHFGCHGTQDQYNPLDSSLLLSGGKLSISRLIRERQGSKAVFAYLSACETAKADKSSQDQNLTLAAAMIFAGFRSVVGTMWSIYDKDAPLVADKLYEYLFRHGSETAPSPGDAAYGLHLAVGELQRRGSPFASWVPFVHFGI</sequence>
<feature type="region of interest" description="Disordered" evidence="1">
    <location>
        <begin position="503"/>
        <end position="531"/>
    </location>
</feature>
<dbReference type="Proteomes" id="UP000307440">
    <property type="component" value="Unassembled WGS sequence"/>
</dbReference>